<feature type="region of interest" description="Disordered" evidence="1">
    <location>
        <begin position="1"/>
        <end position="114"/>
    </location>
</feature>
<dbReference type="AlphaFoldDB" id="A0A367YIR0"/>
<evidence type="ECO:0000313" key="2">
    <source>
        <dbReference type="EMBL" id="RCK64911.1"/>
    </source>
</evidence>
<dbReference type="STRING" id="5486.A0A367YIR0"/>
<dbReference type="EMBL" id="QLNQ01000021">
    <property type="protein sequence ID" value="RCK64911.1"/>
    <property type="molecule type" value="Genomic_DNA"/>
</dbReference>
<gene>
    <name evidence="2" type="ORF">Cantr_00880</name>
</gene>
<feature type="compositionally biased region" description="Basic and acidic residues" evidence="1">
    <location>
        <begin position="81"/>
        <end position="93"/>
    </location>
</feature>
<comment type="caution">
    <text evidence="2">The sequence shown here is derived from an EMBL/GenBank/DDBJ whole genome shotgun (WGS) entry which is preliminary data.</text>
</comment>
<accession>A0A367YIR0</accession>
<evidence type="ECO:0000313" key="3">
    <source>
        <dbReference type="Proteomes" id="UP000253472"/>
    </source>
</evidence>
<evidence type="ECO:0000256" key="1">
    <source>
        <dbReference type="SAM" id="MobiDB-lite"/>
    </source>
</evidence>
<dbReference type="Proteomes" id="UP000253472">
    <property type="component" value="Unassembled WGS sequence"/>
</dbReference>
<sequence length="367" mass="41952">MVEPRYPEFEEEFDDTYIETPERRATKTAHQDKPTTNTNTNTNTNFTSFRAPPPPRGSSPLRKPPITRTDMGSLITPELNEGLKENVPDRLEDLPSLSNSPNSPPTSMRFNKRLRSEDIESVVGINGVNKRRSTESSPIKNRFMESLRKRRVLARGTVRDNAVEDLSSSSSPPPPPLRRGGVMAASPPAKSSEEESQEKYSQGILDRVNSTLEELHHDEIQKRKATSPRVLAVKHLSPKVYSPRLLPLSEPSRNEDMHQEEFMRRELLGNSTPIHKELRATSSESEQMELQAAWWPYLKWAKLKRVVMLKDITREEAINNTFLMNQLECVNRAELMKRYDFLAKFKPKRANGSGIKKNGRISKRSHE</sequence>
<name>A0A367YIR0_9ASCO</name>
<keyword evidence="3" id="KW-1185">Reference proteome</keyword>
<feature type="compositionally biased region" description="Low complexity" evidence="1">
    <location>
        <begin position="35"/>
        <end position="45"/>
    </location>
</feature>
<proteinExistence type="predicted"/>
<reference evidence="2 3" key="1">
    <citation type="submission" date="2018-06" db="EMBL/GenBank/DDBJ databases">
        <title>Whole genome sequencing of Candida tropicalis (genome annotated by CSBL at Korea University).</title>
        <authorList>
            <person name="Ahn J."/>
        </authorList>
    </citation>
    <scope>NUCLEOTIDE SEQUENCE [LARGE SCALE GENOMIC DNA]</scope>
    <source>
        <strain evidence="2 3">ATCC 20962</strain>
    </source>
</reference>
<dbReference type="OrthoDB" id="4086732at2759"/>
<feature type="region of interest" description="Disordered" evidence="1">
    <location>
        <begin position="156"/>
        <end position="202"/>
    </location>
</feature>
<organism evidence="2 3">
    <name type="scientific">Candida viswanathii</name>
    <dbReference type="NCBI Taxonomy" id="5486"/>
    <lineage>
        <taxon>Eukaryota</taxon>
        <taxon>Fungi</taxon>
        <taxon>Dikarya</taxon>
        <taxon>Ascomycota</taxon>
        <taxon>Saccharomycotina</taxon>
        <taxon>Pichiomycetes</taxon>
        <taxon>Debaryomycetaceae</taxon>
        <taxon>Candida/Lodderomyces clade</taxon>
        <taxon>Candida</taxon>
    </lineage>
</organism>
<protein>
    <submittedName>
        <fullName evidence="2">Uncharacterized protein</fullName>
    </submittedName>
</protein>
<feature type="compositionally biased region" description="Basic and acidic residues" evidence="1">
    <location>
        <begin position="20"/>
        <end position="33"/>
    </location>
</feature>